<evidence type="ECO:0000313" key="1">
    <source>
        <dbReference type="EMBL" id="EDM88168.1"/>
    </source>
</evidence>
<organism evidence="1 2">
    <name type="scientific">Blautia obeum ATCC 29174</name>
    <dbReference type="NCBI Taxonomy" id="411459"/>
    <lineage>
        <taxon>Bacteria</taxon>
        <taxon>Bacillati</taxon>
        <taxon>Bacillota</taxon>
        <taxon>Clostridia</taxon>
        <taxon>Lachnospirales</taxon>
        <taxon>Lachnospiraceae</taxon>
        <taxon>Blautia</taxon>
    </lineage>
</organism>
<dbReference type="GeneID" id="79804320"/>
<name>A5ZQ04_9FIRM</name>
<reference evidence="1 2" key="1">
    <citation type="submission" date="2007-03" db="EMBL/GenBank/DDBJ databases">
        <authorList>
            <person name="Fulton L."/>
            <person name="Clifton S."/>
            <person name="Fulton B."/>
            <person name="Xu J."/>
            <person name="Minx P."/>
            <person name="Pepin K.H."/>
            <person name="Johnson M."/>
            <person name="Thiruvilangam P."/>
            <person name="Bhonagiri V."/>
            <person name="Nash W.E."/>
            <person name="Mardis E.R."/>
            <person name="Wilson R.K."/>
        </authorList>
    </citation>
    <scope>NUCLEOTIDE SEQUENCE [LARGE SCALE GENOMIC DNA]</scope>
    <source>
        <strain evidence="1 2">ATCC 29174</strain>
    </source>
</reference>
<gene>
    <name evidence="1" type="ORF">RUMOBE_01074</name>
</gene>
<dbReference type="RefSeq" id="WP_005424406.1">
    <property type="nucleotide sequence ID" value="NZ_CP102265.1"/>
</dbReference>
<proteinExistence type="predicted"/>
<evidence type="ECO:0000313" key="2">
    <source>
        <dbReference type="Proteomes" id="UP000006002"/>
    </source>
</evidence>
<dbReference type="HOGENOM" id="CLU_3005015_0_0_9"/>
<protein>
    <submittedName>
        <fullName evidence="1">Uncharacterized protein</fullName>
    </submittedName>
</protein>
<dbReference type="AlphaFoldDB" id="A5ZQ04"/>
<reference evidence="1 2" key="2">
    <citation type="submission" date="2007-04" db="EMBL/GenBank/DDBJ databases">
        <title>Draft genome sequence of Ruminococcus obeum (ATCC 29174).</title>
        <authorList>
            <person name="Sudarsanam P."/>
            <person name="Ley R."/>
            <person name="Guruge J."/>
            <person name="Turnbaugh P.J."/>
            <person name="Mahowald M."/>
            <person name="Liep D."/>
            <person name="Gordon J."/>
        </authorList>
    </citation>
    <scope>NUCLEOTIDE SEQUENCE [LARGE SCALE GENOMIC DNA]</scope>
    <source>
        <strain evidence="1 2">ATCC 29174</strain>
    </source>
</reference>
<comment type="caution">
    <text evidence="1">The sequence shown here is derived from an EMBL/GenBank/DDBJ whole genome shotgun (WGS) entry which is preliminary data.</text>
</comment>
<dbReference type="EMBL" id="AAVO02000003">
    <property type="protein sequence ID" value="EDM88168.1"/>
    <property type="molecule type" value="Genomic_DNA"/>
</dbReference>
<sequence length="56" mass="6406">MANVIIPNQERRADAEFIMKSYGVDRNNSAMREAAEVAAARTNEAVRSAENRRKYY</sequence>
<dbReference type="Proteomes" id="UP000006002">
    <property type="component" value="Unassembled WGS sequence"/>
</dbReference>
<accession>A5ZQ04</accession>